<dbReference type="SUPFAM" id="SSF48239">
    <property type="entry name" value="Terpenoid cyclases/Protein prenyltransferases"/>
    <property type="match status" value="1"/>
</dbReference>
<dbReference type="InterPro" id="IPR004273">
    <property type="entry name" value="Dynein_heavy_D6_P-loop"/>
</dbReference>
<dbReference type="GO" id="GO:0030286">
    <property type="term" value="C:dynein complex"/>
    <property type="evidence" value="ECO:0007669"/>
    <property type="project" value="UniProtKB-KW"/>
</dbReference>
<dbReference type="Pfam" id="PF03028">
    <property type="entry name" value="Dynein_heavy"/>
    <property type="match status" value="1"/>
</dbReference>
<dbReference type="Gene3D" id="1.10.8.1220">
    <property type="match status" value="1"/>
</dbReference>
<dbReference type="GO" id="GO:0072384">
    <property type="term" value="P:organelle transport along microtubule"/>
    <property type="evidence" value="ECO:0007669"/>
    <property type="project" value="UniProtKB-ARBA"/>
</dbReference>
<evidence type="ECO:0000256" key="17">
    <source>
        <dbReference type="SAM" id="Coils"/>
    </source>
</evidence>
<dbReference type="PROSITE" id="PS01045">
    <property type="entry name" value="SQUALEN_PHYTOEN_SYN_2"/>
    <property type="match status" value="1"/>
</dbReference>
<feature type="domain" description="Dynein heavy chain C-terminal" evidence="25">
    <location>
        <begin position="1296"/>
        <end position="1571"/>
    </location>
</feature>
<dbReference type="Pfam" id="PF00432">
    <property type="entry name" value="Prenyltrans"/>
    <property type="match status" value="2"/>
</dbReference>
<dbReference type="GO" id="GO:0005874">
    <property type="term" value="C:microtubule"/>
    <property type="evidence" value="ECO:0007669"/>
    <property type="project" value="UniProtKB-KW"/>
</dbReference>
<dbReference type="GO" id="GO:0008610">
    <property type="term" value="P:lipid biosynthetic process"/>
    <property type="evidence" value="ECO:0007669"/>
    <property type="project" value="InterPro"/>
</dbReference>
<feature type="domain" description="Dynein heavy chain region D6 P-loop" evidence="21">
    <location>
        <begin position="953"/>
        <end position="1060"/>
    </location>
</feature>
<dbReference type="Gene3D" id="3.10.490.20">
    <property type="match status" value="1"/>
</dbReference>
<evidence type="ECO:0000259" key="24">
    <source>
        <dbReference type="Pfam" id="PF18198"/>
    </source>
</evidence>
<dbReference type="EC" id="2.5.1.21" evidence="5"/>
<evidence type="ECO:0000259" key="25">
    <source>
        <dbReference type="Pfam" id="PF18199"/>
    </source>
</evidence>
<comment type="subcellular location">
    <subcellularLocation>
        <location evidence="2">Cytoplasm</location>
        <location evidence="2">Cytoskeleton</location>
    </subcellularLocation>
</comment>
<keyword evidence="19" id="KW-0812">Transmembrane</keyword>
<feature type="coiled-coil region" evidence="17">
    <location>
        <begin position="329"/>
        <end position="384"/>
    </location>
</feature>
<dbReference type="Pfam" id="PF00494">
    <property type="entry name" value="SQS_PSY"/>
    <property type="match status" value="1"/>
</dbReference>
<dbReference type="FunFam" id="1.10.8.1220:FF:000007">
    <property type="entry name" value="Cytoplasmic dynein heavy chain 2"/>
    <property type="match status" value="1"/>
</dbReference>
<accession>A0A8H8TRM6</accession>
<feature type="coiled-coil region" evidence="17">
    <location>
        <begin position="103"/>
        <end position="133"/>
    </location>
</feature>
<evidence type="ECO:0000256" key="9">
    <source>
        <dbReference type="ARBA" id="ARBA00022701"/>
    </source>
</evidence>
<evidence type="ECO:0000259" key="20">
    <source>
        <dbReference type="Pfam" id="PF00432"/>
    </source>
</evidence>
<evidence type="ECO:0000256" key="6">
    <source>
        <dbReference type="ARBA" id="ARBA00022197"/>
    </source>
</evidence>
<dbReference type="GO" id="GO:0051996">
    <property type="term" value="F:squalene synthase [NAD(P)H] activity"/>
    <property type="evidence" value="ECO:0007669"/>
    <property type="project" value="UniProtKB-EC"/>
</dbReference>
<keyword evidence="12" id="KW-0067">ATP-binding</keyword>
<keyword evidence="7" id="KW-0963">Cytoplasm</keyword>
<evidence type="ECO:0000313" key="26">
    <source>
        <dbReference type="EMBL" id="SYW79482.1"/>
    </source>
</evidence>
<dbReference type="InterPro" id="IPR033904">
    <property type="entry name" value="Trans_IPPS_HH"/>
</dbReference>
<feature type="region of interest" description="Disordered" evidence="18">
    <location>
        <begin position="1266"/>
        <end position="1296"/>
    </location>
</feature>
<dbReference type="PROSITE" id="PS01044">
    <property type="entry name" value="SQUALEN_PHYTOEN_SYN_1"/>
    <property type="match status" value="1"/>
</dbReference>
<dbReference type="InterPro" id="IPR008930">
    <property type="entry name" value="Terpenoid_cyclase/PrenylTrfase"/>
</dbReference>
<keyword evidence="11" id="KW-0547">Nucleotide-binding</keyword>
<keyword evidence="15" id="KW-0505">Motor protein</keyword>
<dbReference type="FunFam" id="1.10.600.10:FF:000034">
    <property type="entry name" value="Farnesyl-diphosphate farnesyltransferase"/>
    <property type="match status" value="1"/>
</dbReference>
<keyword evidence="19" id="KW-1133">Transmembrane helix</keyword>
<evidence type="ECO:0000256" key="3">
    <source>
        <dbReference type="ARBA" id="ARBA00006251"/>
    </source>
</evidence>
<evidence type="ECO:0000256" key="1">
    <source>
        <dbReference type="ARBA" id="ARBA00001946"/>
    </source>
</evidence>
<feature type="domain" description="Prenyltransferase alpha-alpha toroid" evidence="20">
    <location>
        <begin position="1731"/>
        <end position="1773"/>
    </location>
</feature>
<feature type="compositionally biased region" description="Basic and acidic residues" evidence="18">
    <location>
        <begin position="1709"/>
        <end position="1720"/>
    </location>
</feature>
<evidence type="ECO:0000256" key="12">
    <source>
        <dbReference type="ARBA" id="ARBA00022840"/>
    </source>
</evidence>
<dbReference type="Pfam" id="PF18199">
    <property type="entry name" value="Dynein_C"/>
    <property type="match status" value="1"/>
</dbReference>
<feature type="compositionally biased region" description="Acidic residues" evidence="18">
    <location>
        <begin position="1721"/>
        <end position="1734"/>
    </location>
</feature>
<proteinExistence type="inferred from homology"/>
<feature type="domain" description="Dynein heavy chain AAA lid" evidence="24">
    <location>
        <begin position="1094"/>
        <end position="1241"/>
    </location>
</feature>
<dbReference type="GO" id="GO:0005524">
    <property type="term" value="F:ATP binding"/>
    <property type="evidence" value="ECO:0007669"/>
    <property type="project" value="UniProtKB-KW"/>
</dbReference>
<dbReference type="FunFam" id="3.40.50.300:FF:000122">
    <property type="entry name" value="Cytoplasmic dynein 1 heavy chain"/>
    <property type="match status" value="1"/>
</dbReference>
<comment type="cofactor">
    <cofactor evidence="1">
        <name>Mg(2+)</name>
        <dbReference type="ChEBI" id="CHEBI:18420"/>
    </cofactor>
</comment>
<dbReference type="FunFam" id="3.10.490.20:FF:000004">
    <property type="entry name" value="Cytoplasmic dynein heavy chain 2"/>
    <property type="match status" value="1"/>
</dbReference>
<evidence type="ECO:0000256" key="16">
    <source>
        <dbReference type="ARBA" id="ARBA00023212"/>
    </source>
</evidence>
<dbReference type="Pfam" id="PF12781">
    <property type="entry name" value="AAA_9"/>
    <property type="match status" value="1"/>
</dbReference>
<dbReference type="InterPro" id="IPR027417">
    <property type="entry name" value="P-loop_NTPase"/>
</dbReference>
<evidence type="ECO:0000259" key="23">
    <source>
        <dbReference type="Pfam" id="PF12781"/>
    </source>
</evidence>
<dbReference type="FunFam" id="1.20.1270.280:FF:000004">
    <property type="entry name" value="Cytoplasmic dynein heavy chain 2"/>
    <property type="match status" value="1"/>
</dbReference>
<comment type="similarity">
    <text evidence="3">Belongs to the phytoene/squalene synthase family.</text>
</comment>
<evidence type="ECO:0000313" key="27">
    <source>
        <dbReference type="Proteomes" id="UP000658997"/>
    </source>
</evidence>
<dbReference type="InterPro" id="IPR019845">
    <property type="entry name" value="Squalene/phytoene_synthase_CS"/>
</dbReference>
<dbReference type="FunFam" id="3.40.50.300:FF:000373">
    <property type="entry name" value="Cytoplasmic dynein heavy chain 2"/>
    <property type="match status" value="1"/>
</dbReference>
<dbReference type="InterPro" id="IPR035706">
    <property type="entry name" value="AAA_9"/>
</dbReference>
<dbReference type="InterPro" id="IPR006449">
    <property type="entry name" value="Squal_synth-like"/>
</dbReference>
<evidence type="ECO:0000256" key="15">
    <source>
        <dbReference type="ARBA" id="ARBA00023175"/>
    </source>
</evidence>
<dbReference type="Gene3D" id="1.20.1270.280">
    <property type="match status" value="1"/>
</dbReference>
<dbReference type="GO" id="GO:0051959">
    <property type="term" value="F:dynein light intermediate chain binding"/>
    <property type="evidence" value="ECO:0007669"/>
    <property type="project" value="InterPro"/>
</dbReference>
<dbReference type="InterPro" id="IPR041228">
    <property type="entry name" value="Dynein_C"/>
</dbReference>
<feature type="transmembrane region" description="Helical" evidence="19">
    <location>
        <begin position="2257"/>
        <end position="2280"/>
    </location>
</feature>
<dbReference type="SUPFAM" id="SSF48576">
    <property type="entry name" value="Terpenoid synthases"/>
    <property type="match status" value="1"/>
</dbReference>
<dbReference type="SFLD" id="SFLDS00005">
    <property type="entry name" value="Isoprenoid_Synthase_Type_I"/>
    <property type="match status" value="1"/>
</dbReference>
<dbReference type="PANTHER" id="PTHR45703">
    <property type="entry name" value="DYNEIN HEAVY CHAIN"/>
    <property type="match status" value="1"/>
</dbReference>
<dbReference type="FunFam" id="1.10.8.720:FF:000003">
    <property type="entry name" value="Cytoplasmic dynein heavy chain 2"/>
    <property type="match status" value="1"/>
</dbReference>
<keyword evidence="14 17" id="KW-0175">Coiled coil</keyword>
<keyword evidence="10" id="KW-0677">Repeat</keyword>
<evidence type="ECO:0000259" key="22">
    <source>
        <dbReference type="Pfam" id="PF12777"/>
    </source>
</evidence>
<dbReference type="GO" id="GO:0008569">
    <property type="term" value="F:minus-end-directed microtubule motor activity"/>
    <property type="evidence" value="ECO:0007669"/>
    <property type="project" value="InterPro"/>
</dbReference>
<evidence type="ECO:0000259" key="21">
    <source>
        <dbReference type="Pfam" id="PF03028"/>
    </source>
</evidence>
<protein>
    <recommendedName>
        <fullName evidence="6">Dynein heavy chain, cytoplasmic</fullName>
        <ecNumber evidence="5">2.5.1.21</ecNumber>
    </recommendedName>
</protein>
<feature type="domain" description="Dynein heavy chain coiled coil stalk" evidence="22">
    <location>
        <begin position="101"/>
        <end position="435"/>
    </location>
</feature>
<evidence type="ECO:0000256" key="14">
    <source>
        <dbReference type="ARBA" id="ARBA00023054"/>
    </source>
</evidence>
<evidence type="ECO:0000256" key="5">
    <source>
        <dbReference type="ARBA" id="ARBA00012373"/>
    </source>
</evidence>
<dbReference type="Gene3D" id="1.10.600.10">
    <property type="entry name" value="Farnesyl Diphosphate Synthase"/>
    <property type="match status" value="1"/>
</dbReference>
<dbReference type="GO" id="GO:0007097">
    <property type="term" value="P:nuclear migration"/>
    <property type="evidence" value="ECO:0007669"/>
    <property type="project" value="UniProtKB-ARBA"/>
</dbReference>
<feature type="compositionally biased region" description="Low complexity" evidence="18">
    <location>
        <begin position="1280"/>
        <end position="1296"/>
    </location>
</feature>
<keyword evidence="16" id="KW-0206">Cytoskeleton</keyword>
<dbReference type="InterPro" id="IPR024743">
    <property type="entry name" value="Dynein_HC_stalk"/>
</dbReference>
<evidence type="ECO:0000256" key="7">
    <source>
        <dbReference type="ARBA" id="ARBA00022490"/>
    </source>
</evidence>
<evidence type="ECO:0000256" key="11">
    <source>
        <dbReference type="ARBA" id="ARBA00022741"/>
    </source>
</evidence>
<organism evidence="26 27">
    <name type="scientific">Ustilago bromivora</name>
    <dbReference type="NCBI Taxonomy" id="307758"/>
    <lineage>
        <taxon>Eukaryota</taxon>
        <taxon>Fungi</taxon>
        <taxon>Dikarya</taxon>
        <taxon>Basidiomycota</taxon>
        <taxon>Ustilaginomycotina</taxon>
        <taxon>Ustilaginomycetes</taxon>
        <taxon>Ustilaginales</taxon>
        <taxon>Ustilaginaceae</taxon>
        <taxon>Ustilago</taxon>
    </lineage>
</organism>
<evidence type="ECO:0000256" key="2">
    <source>
        <dbReference type="ARBA" id="ARBA00004245"/>
    </source>
</evidence>
<keyword evidence="27" id="KW-1185">Reference proteome</keyword>
<evidence type="ECO:0000256" key="19">
    <source>
        <dbReference type="SAM" id="Phobius"/>
    </source>
</evidence>
<evidence type="ECO:0000256" key="13">
    <source>
        <dbReference type="ARBA" id="ARBA00023017"/>
    </source>
</evidence>
<keyword evidence="9" id="KW-0493">Microtubule</keyword>
<dbReference type="FunFam" id="1.20.920.20:FF:000002">
    <property type="entry name" value="Cytoplasmic dynein 1 heavy chain"/>
    <property type="match status" value="1"/>
</dbReference>
<keyword evidence="19" id="KW-0472">Membrane</keyword>
<dbReference type="NCBIfam" id="TIGR01559">
    <property type="entry name" value="squal_synth"/>
    <property type="match status" value="1"/>
</dbReference>
<dbReference type="Gene3D" id="1.10.8.720">
    <property type="entry name" value="Region D6 of dynein motor"/>
    <property type="match status" value="1"/>
</dbReference>
<dbReference type="InterPro" id="IPR043160">
    <property type="entry name" value="Dynein_C_barrel"/>
</dbReference>
<dbReference type="Pfam" id="PF12777">
    <property type="entry name" value="MT"/>
    <property type="match status" value="1"/>
</dbReference>
<dbReference type="Gene3D" id="3.40.50.300">
    <property type="entry name" value="P-loop containing nucleotide triphosphate hydrolases"/>
    <property type="match status" value="2"/>
</dbReference>
<dbReference type="PANTHER" id="PTHR45703:SF36">
    <property type="entry name" value="DYNEIN HEAVY CHAIN, CYTOPLASMIC"/>
    <property type="match status" value="1"/>
</dbReference>
<gene>
    <name evidence="26" type="ORF">UBRO2_03166</name>
</gene>
<evidence type="ECO:0000256" key="8">
    <source>
        <dbReference type="ARBA" id="ARBA00022679"/>
    </source>
</evidence>
<dbReference type="Gene3D" id="1.50.10.20">
    <property type="match status" value="2"/>
</dbReference>
<keyword evidence="8" id="KW-0808">Transferase</keyword>
<dbReference type="InterPro" id="IPR026983">
    <property type="entry name" value="DHC"/>
</dbReference>
<dbReference type="InterPro" id="IPR002060">
    <property type="entry name" value="Squ/phyt_synthse"/>
</dbReference>
<reference evidence="26" key="1">
    <citation type="submission" date="2018-08" db="EMBL/GenBank/DDBJ databases">
        <authorList>
            <person name="Guldener U."/>
        </authorList>
    </citation>
    <scope>NUCLEOTIDE SEQUENCE</scope>
    <source>
        <strain evidence="26">UB2</strain>
    </source>
</reference>
<name>A0A8H8TRM6_9BASI</name>
<evidence type="ECO:0000256" key="4">
    <source>
        <dbReference type="ARBA" id="ARBA00008887"/>
    </source>
</evidence>
<comment type="caution">
    <text evidence="26">The sequence shown here is derived from an EMBL/GenBank/DDBJ whole genome shotgun (WGS) entry which is preliminary data.</text>
</comment>
<dbReference type="CDD" id="cd00683">
    <property type="entry name" value="Trans_IPPS_HH"/>
    <property type="match status" value="1"/>
</dbReference>
<dbReference type="Gene3D" id="6.10.140.1060">
    <property type="match status" value="1"/>
</dbReference>
<dbReference type="InterPro" id="IPR042219">
    <property type="entry name" value="AAA_lid_11_sf"/>
</dbReference>
<dbReference type="Gene3D" id="1.20.920.20">
    <property type="match status" value="2"/>
</dbReference>
<dbReference type="GO" id="GO:0045505">
    <property type="term" value="F:dynein intermediate chain binding"/>
    <property type="evidence" value="ECO:0007669"/>
    <property type="project" value="InterPro"/>
</dbReference>
<dbReference type="SFLD" id="SFLDG01018">
    <property type="entry name" value="Squalene/Phytoene_Synthase_Lik"/>
    <property type="match status" value="1"/>
</dbReference>
<feature type="domain" description="Dynein heavy chain ATP-binding dynein motor region" evidence="23">
    <location>
        <begin position="460"/>
        <end position="679"/>
    </location>
</feature>
<dbReference type="InterPro" id="IPR041658">
    <property type="entry name" value="AAA_lid_11"/>
</dbReference>
<dbReference type="InterPro" id="IPR008949">
    <property type="entry name" value="Isoprenoid_synthase_dom_sf"/>
</dbReference>
<dbReference type="Proteomes" id="UP000658997">
    <property type="component" value="Unassembled WGS sequence"/>
</dbReference>
<feature type="region of interest" description="Disordered" evidence="18">
    <location>
        <begin position="1707"/>
        <end position="1740"/>
    </location>
</feature>
<keyword evidence="13" id="KW-0243">Dynein</keyword>
<dbReference type="EMBL" id="ULHB01000056">
    <property type="protein sequence ID" value="SYW79482.1"/>
    <property type="molecule type" value="Genomic_DNA"/>
</dbReference>
<dbReference type="Pfam" id="PF18198">
    <property type="entry name" value="AAA_lid_11"/>
    <property type="match status" value="1"/>
</dbReference>
<evidence type="ECO:0000256" key="10">
    <source>
        <dbReference type="ARBA" id="ARBA00022737"/>
    </source>
</evidence>
<sequence length="2341" mass="263604">MDAVHVDGAKKAPGDWSPDACRTVAAELTNTLDLGANRQSVVEALVFIHFSVYTFAERLRRRQGRRFHQSPRHFLGFIEYYVQVSNQKRDELEDQQRFLLVGLDKLRSTVDQVEELQKSLAAKRTQLEAKDAQANQKLQSMVKDQQEAEQKRAASIEIQAALANQEQEIGQRRQVVMADLADAEPAVQDAQASVSNIKKQHLTEVRSMGNPPLPVKNAMESVCIILGHKIESWKTVQAIIRRDDFIASIVNFDTDRQMTRQIRDKMIRDYLSKPDYNFETINRASKACGPLAKWVIAQVRFSEILDKVGPLRDEVQSLEQQAEDTKLQASQIVDMIAELENSIATYKDEYAALISETQAIKAEMERVQNRVSRSMQLLDSLSSEKHRWQTGSRTFDDQMSTIIGDALLSAAMLAYAGYFDQQYRESMWQYWSDYLRQAEIKFKPELSFADYLSTADERLEWQAKSLPADTLCTENAIMLKRWNRYPLIIDPSGQAVEFLLNEYKVQKLTVTSFLDEAFLKALESSLRFGNPLLIQDVEYLDPILNPVLNKELRRTGGRVLIRLGSQDIDFSPSFNMFLTTRDPSVEFSPDICSRVTFVNFTMTRSSLQSQSLDQVLKVERPDTDRKRTDLMKLQGEFRLRLRHLERSLLTALNQSEGNILDDDKVIDTLEKLKKEAAEVTSKVEETDAIMQEVDHVTAEYVPLAKACSSVFFVLDQLHLISHFYQFSLRFFLDIFDFVLRRNPHLNGVTDPKQRLDILMRDLFLVVFQRTSKALAHHDHVMLAMLLAQIKAREEGHADTLDSEEYEFLLEGGNVAAAASGSNDIAQTNGSAQRRGDGVVEAMLDEEQLARVQVFKHLNFFRTIEEHMEAHTEKWLAFLTSNSPETAVPNFWSQEGDASDDLADQVRKMLVVKCLRPDRIVQAMAAFTSRIFGQDVLGDPGYDLGKIVHEEVDASTPIALCSVPGYDASYRVDHLVKLVSARCTPVAMGSQEGFALADHAITSAARTGNWVLLKNVHLAPSWLSQLEKKMHGLNPNRNFRLFLTCETSLSIPVNFLRASRILMNEPPPGIRASMLDSLKSIAPSRLQRGPAETPRLYFLLAFFHATLTERLRYTPLGWSKPFEFNDSDAEAALDIIEGWVAKVAKGRANVDPQQLPWEAIRSLLKQSVYGGKIDNAPDQTLLNSFVDELFCAAAYDVDFQLVKHEKDPLVAPEGTKMETFISWVQALPEQQPPQWLALPPSAEKVIAAAQGTALMNKLVKMKQLADDDDDDENIDGVAQNSSANTAAGEGAGASAGAASVQPGWMKSLRTNAQQWLSLLPSTIPPLASDSGSVQDPLYRFWAREHRTGSSLLSTVRSDLQEVVSVCDGLSRQTNHNRTLLTDLPKSTIPSTWRRYAVPKSTTLAEWILDLRARLDQLGRIIRESSSLGSTYDMAEVILGLLFAPGAYLTATRQSVAQESKVSLENLELRLRLNDKAAGLEKGVFALRGLKLQGADWDGGVGKVRLNDGGVTNLGVCGFVWEPKKEANKQGGEKTVLLSVYLNQDRSQALFATRLQFEEGVEANRVAQRAVALRASVGKKGNPYTMITQILLALRRDESMVKRKRYDQRMTLGYFTLASLDLLSSMDRIPRDEREELLNWVYAQQSLHGGFRGGPSTSEAGANVAMTYSALLILAILKDDFERLDGVGLQRYIGSLQDREGGGFAAEEVTGIEKEDPQTHNGEEEEEQEEQEEQEELGGGFQGRPSKLPADVCYSFWNGAALSILSHHSLIDAQKDTASFKMGILSYILLGMTHPSELRAMIGYKVWRDPLNDIKANPAESGWDRERMRDCWTFLDLTSRSFAAVIKEIKGDLSRVVCLFYLVLRALDTIEDDMTIPASRKIPLLVDFFKYLEQPGWNFNESGPNEKDRLLLVEFDKVVAEYQLLDEGYRRVISDITAKMGAGMASYIELSAGKDLSVATWGDFDLYCHFVAGLVGEGLSRLFSESRLERPWLGHQLQLSNHMGLFLQKTNIIRDYAEDCQQGRHFWPKRCWGDSYARFSSQAQVASGIVETKPGSNKFKPQEGELGQRSMYVLSSMLLDAMSHATSALDYLALLREQSIFNFCAIPQVMAIATLELIFNNPDVFKKNVKIRKGIAVGLILKAVNPRDVAYVFLDYSRRIHSRLSPSDPNFTRWSVELARIEQWCETYYPSYVADAAEGNLSDARAASLKTWSEDRRAKALARKYSNNPESKQLQPINQRELMTEEERRVADKKDKDEMMWFFVLMLGGMTLFMGLVALITWEAAWYWTMDGPDPIRVALVAMYETVTREAWSTVKEIAVTVKESFDFVCKNAIGGNKGKIEL</sequence>
<evidence type="ECO:0000256" key="18">
    <source>
        <dbReference type="SAM" id="MobiDB-lite"/>
    </source>
</evidence>
<comment type="similarity">
    <text evidence="4">Belongs to the dynein heavy chain family.</text>
</comment>
<feature type="domain" description="Prenyltransferase alpha-alpha toroid" evidence="20">
    <location>
        <begin position="1604"/>
        <end position="1704"/>
    </location>
</feature>
<dbReference type="InterPro" id="IPR001330">
    <property type="entry name" value="Prenyltrans"/>
</dbReference>